<protein>
    <submittedName>
        <fullName evidence="2">Uncharacterized protein</fullName>
    </submittedName>
</protein>
<accession>A0A543L0B1</accession>
<organism evidence="2 3">
    <name type="scientific">Microbacterium lacticum</name>
    <dbReference type="NCBI Taxonomy" id="33885"/>
    <lineage>
        <taxon>Bacteria</taxon>
        <taxon>Bacillati</taxon>
        <taxon>Actinomycetota</taxon>
        <taxon>Actinomycetes</taxon>
        <taxon>Micrococcales</taxon>
        <taxon>Microbacteriaceae</taxon>
        <taxon>Microbacterium</taxon>
    </lineage>
</organism>
<evidence type="ECO:0000256" key="1">
    <source>
        <dbReference type="SAM" id="MobiDB-lite"/>
    </source>
</evidence>
<evidence type="ECO:0000313" key="2">
    <source>
        <dbReference type="EMBL" id="TQN00747.1"/>
    </source>
</evidence>
<name>A0A543L0B1_9MICO</name>
<reference evidence="2 3" key="1">
    <citation type="submission" date="2019-06" db="EMBL/GenBank/DDBJ databases">
        <title>Sequencing the genomes of 1000 actinobacteria strains.</title>
        <authorList>
            <person name="Klenk H.-P."/>
        </authorList>
    </citation>
    <scope>NUCLEOTIDE SEQUENCE [LARGE SCALE GENOMIC DNA]</scope>
    <source>
        <strain evidence="2 3">DSM 20427</strain>
    </source>
</reference>
<dbReference type="AlphaFoldDB" id="A0A543L0B1"/>
<sequence length="76" mass="8977">MVPISVPHFRYSPLQNEGNNGKKKPREQTYFHHLRQFSSTREAEMSRRSRRRTRNLHPVWLTLARPCDLTSGEAQS</sequence>
<evidence type="ECO:0000313" key="3">
    <source>
        <dbReference type="Proteomes" id="UP000319804"/>
    </source>
</evidence>
<dbReference type="Proteomes" id="UP000319804">
    <property type="component" value="Unassembled WGS sequence"/>
</dbReference>
<proteinExistence type="predicted"/>
<keyword evidence="3" id="KW-1185">Reference proteome</keyword>
<comment type="caution">
    <text evidence="2">The sequence shown here is derived from an EMBL/GenBank/DDBJ whole genome shotgun (WGS) entry which is preliminary data.</text>
</comment>
<feature type="region of interest" description="Disordered" evidence="1">
    <location>
        <begin position="1"/>
        <end position="27"/>
    </location>
</feature>
<gene>
    <name evidence="2" type="ORF">FHX68_0865</name>
</gene>
<dbReference type="EMBL" id="VFPS01000001">
    <property type="protein sequence ID" value="TQN00747.1"/>
    <property type="molecule type" value="Genomic_DNA"/>
</dbReference>